<dbReference type="CDD" id="cd05301">
    <property type="entry name" value="GDH"/>
    <property type="match status" value="1"/>
</dbReference>
<feature type="domain" description="D-isomer specific 2-hydroxyacid dehydrogenase catalytic" evidence="4">
    <location>
        <begin position="6"/>
        <end position="320"/>
    </location>
</feature>
<dbReference type="RefSeq" id="WP_244719411.1">
    <property type="nucleotide sequence ID" value="NZ_CP095072.1"/>
</dbReference>
<organism evidence="6 7">
    <name type="scientific">Gracilibacillus caseinilyticus</name>
    <dbReference type="NCBI Taxonomy" id="2932256"/>
    <lineage>
        <taxon>Bacteria</taxon>
        <taxon>Bacillati</taxon>
        <taxon>Bacillota</taxon>
        <taxon>Bacilli</taxon>
        <taxon>Bacillales</taxon>
        <taxon>Bacillaceae</taxon>
        <taxon>Gracilibacillus</taxon>
    </lineage>
</organism>
<dbReference type="Gene3D" id="3.40.50.720">
    <property type="entry name" value="NAD(P)-binding Rossmann-like Domain"/>
    <property type="match status" value="2"/>
</dbReference>
<accession>A0ABY4EW33</accession>
<keyword evidence="7" id="KW-1185">Reference proteome</keyword>
<sequence length="334" mass="37564">MKKAKVMVYNRVSREVQEKLKTRYNVVNYQHINPLKHELFLADLKDTEGIIGLELPVTEELLKQAPLLKIVCNVSTGYNNLDIEAMTKYSVMATNTPGVLEETTADAVFGILIATARRIPELHNYLRSGGWKQYLTHDQFGVNVHHKTIGIIGMGTIGSLIAKRAYGGFNMNVLYHNRTRNEDAEKRYNATYCEMDTLLTKADFICLMTPLTPSTRDLIGKREFDLMKRSAIFINGSRGATVDETALVEALKQKKIRAAGLDVYRQEPVNHDNELLQLTNVVTTPHIGSSTYETELAMSKLAAQNLNEGLSGKKPANLINRELFIQTEGNEYEI</sequence>
<dbReference type="InterPro" id="IPR050223">
    <property type="entry name" value="D-isomer_2-hydroxyacid_DH"/>
</dbReference>
<protein>
    <submittedName>
        <fullName evidence="6">D-glycerate dehydrogenase</fullName>
    </submittedName>
</protein>
<reference evidence="6 7" key="1">
    <citation type="submission" date="2022-04" db="EMBL/GenBank/DDBJ databases">
        <title>Gracilibacillus sp. isolated from saltern.</title>
        <authorList>
            <person name="Won M."/>
            <person name="Lee C.-M."/>
            <person name="Woen H.-Y."/>
            <person name="Kwon S.-W."/>
        </authorList>
    </citation>
    <scope>NUCLEOTIDE SEQUENCE [LARGE SCALE GENOMIC DNA]</scope>
    <source>
        <strain evidence="6 7">SSWR10-1</strain>
    </source>
</reference>
<dbReference type="InterPro" id="IPR006139">
    <property type="entry name" value="D-isomer_2_OHA_DH_cat_dom"/>
</dbReference>
<dbReference type="InterPro" id="IPR006140">
    <property type="entry name" value="D-isomer_DH_NAD-bd"/>
</dbReference>
<dbReference type="InterPro" id="IPR036291">
    <property type="entry name" value="NAD(P)-bd_dom_sf"/>
</dbReference>
<evidence type="ECO:0000259" key="5">
    <source>
        <dbReference type="Pfam" id="PF02826"/>
    </source>
</evidence>
<dbReference type="PANTHER" id="PTHR10996:SF283">
    <property type="entry name" value="GLYOXYLATE_HYDROXYPYRUVATE REDUCTASE B"/>
    <property type="match status" value="1"/>
</dbReference>
<evidence type="ECO:0000313" key="7">
    <source>
        <dbReference type="Proteomes" id="UP000831782"/>
    </source>
</evidence>
<evidence type="ECO:0000256" key="2">
    <source>
        <dbReference type="ARBA" id="ARBA00023002"/>
    </source>
</evidence>
<dbReference type="Pfam" id="PF00389">
    <property type="entry name" value="2-Hacid_dh"/>
    <property type="match status" value="1"/>
</dbReference>
<dbReference type="PANTHER" id="PTHR10996">
    <property type="entry name" value="2-HYDROXYACID DEHYDROGENASE-RELATED"/>
    <property type="match status" value="1"/>
</dbReference>
<evidence type="ECO:0000256" key="1">
    <source>
        <dbReference type="ARBA" id="ARBA00005854"/>
    </source>
</evidence>
<name>A0ABY4EW33_9BACI</name>
<comment type="similarity">
    <text evidence="1 3">Belongs to the D-isomer specific 2-hydroxyacid dehydrogenase family.</text>
</comment>
<proteinExistence type="inferred from homology"/>
<dbReference type="EMBL" id="CP095072">
    <property type="protein sequence ID" value="UOQ48622.1"/>
    <property type="molecule type" value="Genomic_DNA"/>
</dbReference>
<evidence type="ECO:0000256" key="3">
    <source>
        <dbReference type="RuleBase" id="RU003719"/>
    </source>
</evidence>
<dbReference type="SUPFAM" id="SSF52283">
    <property type="entry name" value="Formate/glycerate dehydrogenase catalytic domain-like"/>
    <property type="match status" value="1"/>
</dbReference>
<gene>
    <name evidence="6" type="ORF">MUN88_00200</name>
</gene>
<dbReference type="Pfam" id="PF02826">
    <property type="entry name" value="2-Hacid_dh_C"/>
    <property type="match status" value="1"/>
</dbReference>
<dbReference type="SUPFAM" id="SSF51735">
    <property type="entry name" value="NAD(P)-binding Rossmann-fold domains"/>
    <property type="match status" value="1"/>
</dbReference>
<dbReference type="Proteomes" id="UP000831782">
    <property type="component" value="Chromosome"/>
</dbReference>
<keyword evidence="2 3" id="KW-0560">Oxidoreductase</keyword>
<evidence type="ECO:0000259" key="4">
    <source>
        <dbReference type="Pfam" id="PF00389"/>
    </source>
</evidence>
<feature type="domain" description="D-isomer specific 2-hydroxyacid dehydrogenase NAD-binding" evidence="5">
    <location>
        <begin position="110"/>
        <end position="288"/>
    </location>
</feature>
<evidence type="ECO:0000313" key="6">
    <source>
        <dbReference type="EMBL" id="UOQ48622.1"/>
    </source>
</evidence>